<dbReference type="Proteomes" id="UP001140087">
    <property type="component" value="Unassembled WGS sequence"/>
</dbReference>
<name>A0ACC1KEV9_9FUNG</name>
<accession>A0ACC1KEV9</accession>
<gene>
    <name evidence="1" type="ORF">H4R21_006880</name>
</gene>
<protein>
    <submittedName>
        <fullName evidence="1">Uncharacterized protein</fullName>
    </submittedName>
</protein>
<sequence length="193" mass="20507">MRAPLLAAALLHACSAGTPTSTRPSSCTFINSRALDLLKFSEGFVPLPAPDQVGAPTAGYGHQCRSPGCGEIAAWLPLTRQSAHQLLLRDIVPFARALAADISADVLLNDNQWGALVSWAYNVGSTGARESALVHRLNRGEDPQAVIAAELPAWDHVGQGQRLLGLTVRRAAEATLFNRPSALIAHPYCQAAR</sequence>
<reference evidence="1" key="1">
    <citation type="submission" date="2022-07" db="EMBL/GenBank/DDBJ databases">
        <title>Phylogenomic reconstructions and comparative analyses of Kickxellomycotina fungi.</title>
        <authorList>
            <person name="Reynolds N.K."/>
            <person name="Stajich J.E."/>
            <person name="Barry K."/>
            <person name="Grigoriev I.V."/>
            <person name="Crous P."/>
            <person name="Smith M.E."/>
        </authorList>
    </citation>
    <scope>NUCLEOTIDE SEQUENCE</scope>
    <source>
        <strain evidence="1">BCRC 34780</strain>
    </source>
</reference>
<evidence type="ECO:0000313" key="1">
    <source>
        <dbReference type="EMBL" id="KAJ2788909.1"/>
    </source>
</evidence>
<organism evidence="1 2">
    <name type="scientific">Coemansia helicoidea</name>
    <dbReference type="NCBI Taxonomy" id="1286919"/>
    <lineage>
        <taxon>Eukaryota</taxon>
        <taxon>Fungi</taxon>
        <taxon>Fungi incertae sedis</taxon>
        <taxon>Zoopagomycota</taxon>
        <taxon>Kickxellomycotina</taxon>
        <taxon>Kickxellomycetes</taxon>
        <taxon>Kickxellales</taxon>
        <taxon>Kickxellaceae</taxon>
        <taxon>Coemansia</taxon>
    </lineage>
</organism>
<dbReference type="EMBL" id="JANBUN010003939">
    <property type="protein sequence ID" value="KAJ2788909.1"/>
    <property type="molecule type" value="Genomic_DNA"/>
</dbReference>
<proteinExistence type="predicted"/>
<keyword evidence="2" id="KW-1185">Reference proteome</keyword>
<comment type="caution">
    <text evidence="1">The sequence shown here is derived from an EMBL/GenBank/DDBJ whole genome shotgun (WGS) entry which is preliminary data.</text>
</comment>
<evidence type="ECO:0000313" key="2">
    <source>
        <dbReference type="Proteomes" id="UP001140087"/>
    </source>
</evidence>